<dbReference type="PANTHER" id="PTHR11699">
    <property type="entry name" value="ALDEHYDE DEHYDROGENASE-RELATED"/>
    <property type="match status" value="1"/>
</dbReference>
<dbReference type="InterPro" id="IPR015590">
    <property type="entry name" value="Aldehyde_DH_dom"/>
</dbReference>
<protein>
    <submittedName>
        <fullName evidence="5">Aldehyde dehydrogenase</fullName>
    </submittedName>
</protein>
<dbReference type="InterPro" id="IPR016163">
    <property type="entry name" value="Ald_DH_C"/>
</dbReference>
<comment type="similarity">
    <text evidence="3">Belongs to the aldehyde dehydrogenase family.</text>
</comment>
<dbReference type="SUPFAM" id="SSF53720">
    <property type="entry name" value="ALDH-like"/>
    <property type="match status" value="1"/>
</dbReference>
<dbReference type="Gene3D" id="3.40.605.10">
    <property type="entry name" value="Aldehyde Dehydrogenase, Chain A, domain 1"/>
    <property type="match status" value="1"/>
</dbReference>
<organism evidence="5 6">
    <name type="scientific">Citricoccus zhacaiensis</name>
    <dbReference type="NCBI Taxonomy" id="489142"/>
    <lineage>
        <taxon>Bacteria</taxon>
        <taxon>Bacillati</taxon>
        <taxon>Actinomycetota</taxon>
        <taxon>Actinomycetes</taxon>
        <taxon>Micrococcales</taxon>
        <taxon>Micrococcaceae</taxon>
        <taxon>Citricoccus</taxon>
    </lineage>
</organism>
<evidence type="ECO:0000313" key="5">
    <source>
        <dbReference type="EMBL" id="GGO49581.1"/>
    </source>
</evidence>
<feature type="active site" evidence="2">
    <location>
        <position position="266"/>
    </location>
</feature>
<evidence type="ECO:0000256" key="1">
    <source>
        <dbReference type="ARBA" id="ARBA00023002"/>
    </source>
</evidence>
<sequence>MDRIADLKTRRDTTIDPLKPDVIQHWIDGATRPAADGATQVMVNPSTGTSGATVCLGTPADVDAAVASSRGAAWGWRKTASTERAEVIAALARLIRTNLEFLADLEIAETGKPPAVAASEVRGAAEYFEFYAGLSHLPQGEVINVTPDQHVYTLREPFGVVGVITPWNLPINQAARAVAPAITAGNVVVVKPAESTSQSTVALAQLATEAGLPNGVFNVVLGQGAVVGSAIIHHPDVRKVAFTGSVAVGQEIGHVAADRVLPLTLELGGKSANIVFADADLDFAASEAVRAFTTNAGQVCSSGTRLLVERSVHDDFVVKIADIARQIRPGTDMGPMITQGQFNEVKEYFSIARAEGATAVTGGMAEPIPGLEGGFFLTPTVYTGVDNSMRIAREEIFGPVLVVIPFDTEAEAIEIANDSDFGLVGGVWTQDFPRAIRVSEAIEAGQIYVNTWSTAAVQASFGGQKKSGYGREKGIEALNHYTQLKSVTLSLR</sequence>
<dbReference type="InterPro" id="IPR016161">
    <property type="entry name" value="Ald_DH/histidinol_DH"/>
</dbReference>
<accession>A0ABQ2MCP6</accession>
<comment type="caution">
    <text evidence="5">The sequence shown here is derived from an EMBL/GenBank/DDBJ whole genome shotgun (WGS) entry which is preliminary data.</text>
</comment>
<dbReference type="Gene3D" id="3.40.309.10">
    <property type="entry name" value="Aldehyde Dehydrogenase, Chain A, domain 2"/>
    <property type="match status" value="1"/>
</dbReference>
<keyword evidence="1 3" id="KW-0560">Oxidoreductase</keyword>
<dbReference type="Proteomes" id="UP000642509">
    <property type="component" value="Unassembled WGS sequence"/>
</dbReference>
<dbReference type="InterPro" id="IPR029510">
    <property type="entry name" value="Ald_DH_CS_GLU"/>
</dbReference>
<name>A0ABQ2MCP6_9MICC</name>
<dbReference type="InterPro" id="IPR016162">
    <property type="entry name" value="Ald_DH_N"/>
</dbReference>
<evidence type="ECO:0000259" key="4">
    <source>
        <dbReference type="Pfam" id="PF00171"/>
    </source>
</evidence>
<reference evidence="6" key="1">
    <citation type="journal article" date="2019" name="Int. J. Syst. Evol. Microbiol.">
        <title>The Global Catalogue of Microorganisms (GCM) 10K type strain sequencing project: providing services to taxonomists for standard genome sequencing and annotation.</title>
        <authorList>
            <consortium name="The Broad Institute Genomics Platform"/>
            <consortium name="The Broad Institute Genome Sequencing Center for Infectious Disease"/>
            <person name="Wu L."/>
            <person name="Ma J."/>
        </authorList>
    </citation>
    <scope>NUCLEOTIDE SEQUENCE [LARGE SCALE GENOMIC DNA]</scope>
    <source>
        <strain evidence="6">CGMCC 1.7064</strain>
    </source>
</reference>
<dbReference type="PROSITE" id="PS00687">
    <property type="entry name" value="ALDEHYDE_DEHYDR_GLU"/>
    <property type="match status" value="1"/>
</dbReference>
<dbReference type="EMBL" id="BMLQ01000012">
    <property type="protein sequence ID" value="GGO49581.1"/>
    <property type="molecule type" value="Genomic_DNA"/>
</dbReference>
<evidence type="ECO:0000256" key="2">
    <source>
        <dbReference type="PROSITE-ProRule" id="PRU10007"/>
    </source>
</evidence>
<dbReference type="RefSeq" id="WP_229672811.1">
    <property type="nucleotide sequence ID" value="NZ_BAAAOU010000017.1"/>
</dbReference>
<evidence type="ECO:0000256" key="3">
    <source>
        <dbReference type="RuleBase" id="RU003345"/>
    </source>
</evidence>
<evidence type="ECO:0000313" key="6">
    <source>
        <dbReference type="Proteomes" id="UP000642509"/>
    </source>
</evidence>
<feature type="domain" description="Aldehyde dehydrogenase" evidence="4">
    <location>
        <begin position="38"/>
        <end position="487"/>
    </location>
</feature>
<gene>
    <name evidence="5" type="ORF">GCM10010977_31800</name>
</gene>
<dbReference type="Pfam" id="PF00171">
    <property type="entry name" value="Aldedh"/>
    <property type="match status" value="1"/>
</dbReference>
<proteinExistence type="inferred from homology"/>
<keyword evidence="6" id="KW-1185">Reference proteome</keyword>